<dbReference type="PANTHER" id="PTHR43406:SF1">
    <property type="entry name" value="TRYPTOPHAN SYNTHASE ALPHA CHAIN, CHLOROPLASTIC"/>
    <property type="match status" value="1"/>
</dbReference>
<dbReference type="EC" id="4.2.1.20" evidence="8"/>
<keyword evidence="6 8" id="KW-0456">Lyase</keyword>
<comment type="function">
    <text evidence="8">The alpha subunit is responsible for the aldol cleavage of indoleglycerol phosphate to indole and glyceraldehyde 3-phosphate.</text>
</comment>
<proteinExistence type="inferred from homology"/>
<accession>A0ABV6ZXK1</accession>
<protein>
    <recommendedName>
        <fullName evidence="8">Tryptophan synthase alpha chain</fullName>
        <ecNumber evidence="8">4.2.1.20</ecNumber>
    </recommendedName>
</protein>
<dbReference type="GO" id="GO:0004834">
    <property type="term" value="F:tryptophan synthase activity"/>
    <property type="evidence" value="ECO:0007669"/>
    <property type="project" value="UniProtKB-EC"/>
</dbReference>
<dbReference type="InterPro" id="IPR011060">
    <property type="entry name" value="RibuloseP-bd_barrel"/>
</dbReference>
<dbReference type="PANTHER" id="PTHR43406">
    <property type="entry name" value="TRYPTOPHAN SYNTHASE, ALPHA CHAIN"/>
    <property type="match status" value="1"/>
</dbReference>
<evidence type="ECO:0000313" key="10">
    <source>
        <dbReference type="EMBL" id="MFC2926211.1"/>
    </source>
</evidence>
<evidence type="ECO:0000256" key="1">
    <source>
        <dbReference type="ARBA" id="ARBA00004733"/>
    </source>
</evidence>
<evidence type="ECO:0000256" key="6">
    <source>
        <dbReference type="ARBA" id="ARBA00023239"/>
    </source>
</evidence>
<feature type="active site" description="Proton acceptor" evidence="8">
    <location>
        <position position="47"/>
    </location>
</feature>
<comment type="subunit">
    <text evidence="2 8">Tetramer of two alpha and two beta chains.</text>
</comment>
<feature type="active site" description="Proton acceptor" evidence="8">
    <location>
        <position position="58"/>
    </location>
</feature>
<keyword evidence="4 8" id="KW-0822">Tryptophan biosynthesis</keyword>
<dbReference type="InterPro" id="IPR018204">
    <property type="entry name" value="Trp_synthase_alpha_AS"/>
</dbReference>
<reference evidence="11" key="1">
    <citation type="journal article" date="2019" name="Int. J. Syst. Evol. Microbiol.">
        <title>The Global Catalogue of Microorganisms (GCM) 10K type strain sequencing project: providing services to taxonomists for standard genome sequencing and annotation.</title>
        <authorList>
            <consortium name="The Broad Institute Genomics Platform"/>
            <consortium name="The Broad Institute Genome Sequencing Center for Infectious Disease"/>
            <person name="Wu L."/>
            <person name="Ma J."/>
        </authorList>
    </citation>
    <scope>NUCLEOTIDE SEQUENCE [LARGE SCALE GENOMIC DNA]</scope>
    <source>
        <strain evidence="11">KCTC 52487</strain>
    </source>
</reference>
<keyword evidence="11" id="KW-1185">Reference proteome</keyword>
<dbReference type="RefSeq" id="WP_343164524.1">
    <property type="nucleotide sequence ID" value="NZ_JBHRSV010000016.1"/>
</dbReference>
<evidence type="ECO:0000256" key="3">
    <source>
        <dbReference type="ARBA" id="ARBA00022605"/>
    </source>
</evidence>
<gene>
    <name evidence="8 10" type="primary">trpA</name>
    <name evidence="10" type="ORF">ACFOOR_08840</name>
</gene>
<dbReference type="EMBL" id="JBHRSV010000016">
    <property type="protein sequence ID" value="MFC2926211.1"/>
    <property type="molecule type" value="Genomic_DNA"/>
</dbReference>
<dbReference type="NCBIfam" id="TIGR00262">
    <property type="entry name" value="trpA"/>
    <property type="match status" value="1"/>
</dbReference>
<dbReference type="InterPro" id="IPR013785">
    <property type="entry name" value="Aldolase_TIM"/>
</dbReference>
<dbReference type="Gene3D" id="3.20.20.70">
    <property type="entry name" value="Aldolase class I"/>
    <property type="match status" value="1"/>
</dbReference>
<evidence type="ECO:0000256" key="5">
    <source>
        <dbReference type="ARBA" id="ARBA00023141"/>
    </source>
</evidence>
<evidence type="ECO:0000256" key="8">
    <source>
        <dbReference type="HAMAP-Rule" id="MF_00131"/>
    </source>
</evidence>
<comment type="pathway">
    <text evidence="1 8">Amino-acid biosynthesis; L-tryptophan biosynthesis; L-tryptophan from chorismate: step 5/5.</text>
</comment>
<dbReference type="CDD" id="cd04724">
    <property type="entry name" value="Tryptophan_synthase_alpha"/>
    <property type="match status" value="1"/>
</dbReference>
<comment type="similarity">
    <text evidence="8 9">Belongs to the TrpA family.</text>
</comment>
<dbReference type="Proteomes" id="UP001595379">
    <property type="component" value="Unassembled WGS sequence"/>
</dbReference>
<comment type="caution">
    <text evidence="10">The sequence shown here is derived from an EMBL/GenBank/DDBJ whole genome shotgun (WGS) entry which is preliminary data.</text>
</comment>
<keyword evidence="5 8" id="KW-0057">Aromatic amino acid biosynthesis</keyword>
<evidence type="ECO:0000256" key="7">
    <source>
        <dbReference type="ARBA" id="ARBA00049047"/>
    </source>
</evidence>
<dbReference type="SUPFAM" id="SSF51366">
    <property type="entry name" value="Ribulose-phoshate binding barrel"/>
    <property type="match status" value="1"/>
</dbReference>
<evidence type="ECO:0000313" key="11">
    <source>
        <dbReference type="Proteomes" id="UP001595379"/>
    </source>
</evidence>
<dbReference type="InterPro" id="IPR002028">
    <property type="entry name" value="Trp_synthase_suA"/>
</dbReference>
<evidence type="ECO:0000256" key="9">
    <source>
        <dbReference type="RuleBase" id="RU003662"/>
    </source>
</evidence>
<sequence>MTSRFTTTFARLRVENRAGFVAYVMAGDGDTEALLDALPGAGADVIELGLPFTDPMADGAAIQEAGQRALKVGMTTKKALELARAFRARHADTPLVLMGYANPIHHYGWADFAKDAAEAGVDGIICVDLPPEEDAPLRDALAQHGLSVIRLATPTTDDERLKTVAEGSGGFVYYVSTTGVTGAGIGAATDVSAAVARVRAATGLPVVVGFGVRTEEAAAEIAKGSDAVVVGSAIVSANHDGGTQAAIDLVKRLSAAVRGAMRDAS</sequence>
<keyword evidence="3 8" id="KW-0028">Amino-acid biosynthesis</keyword>
<organism evidence="10 11">
    <name type="scientific">Hyphobacterium vulgare</name>
    <dbReference type="NCBI Taxonomy" id="1736751"/>
    <lineage>
        <taxon>Bacteria</taxon>
        <taxon>Pseudomonadati</taxon>
        <taxon>Pseudomonadota</taxon>
        <taxon>Alphaproteobacteria</taxon>
        <taxon>Maricaulales</taxon>
        <taxon>Maricaulaceae</taxon>
        <taxon>Hyphobacterium</taxon>
    </lineage>
</organism>
<name>A0ABV6ZXK1_9PROT</name>
<evidence type="ECO:0000256" key="2">
    <source>
        <dbReference type="ARBA" id="ARBA00011270"/>
    </source>
</evidence>
<comment type="catalytic activity">
    <reaction evidence="7 8">
        <text>(1S,2R)-1-C-(indol-3-yl)glycerol 3-phosphate + L-serine = D-glyceraldehyde 3-phosphate + L-tryptophan + H2O</text>
        <dbReference type="Rhea" id="RHEA:10532"/>
        <dbReference type="ChEBI" id="CHEBI:15377"/>
        <dbReference type="ChEBI" id="CHEBI:33384"/>
        <dbReference type="ChEBI" id="CHEBI:57912"/>
        <dbReference type="ChEBI" id="CHEBI:58866"/>
        <dbReference type="ChEBI" id="CHEBI:59776"/>
        <dbReference type="EC" id="4.2.1.20"/>
    </reaction>
</comment>
<dbReference type="PROSITE" id="PS00167">
    <property type="entry name" value="TRP_SYNTHASE_ALPHA"/>
    <property type="match status" value="1"/>
</dbReference>
<dbReference type="Pfam" id="PF00290">
    <property type="entry name" value="Trp_syntA"/>
    <property type="match status" value="1"/>
</dbReference>
<dbReference type="HAMAP" id="MF_00131">
    <property type="entry name" value="Trp_synth_alpha"/>
    <property type="match status" value="1"/>
</dbReference>
<evidence type="ECO:0000256" key="4">
    <source>
        <dbReference type="ARBA" id="ARBA00022822"/>
    </source>
</evidence>